<keyword evidence="2" id="KW-1133">Transmembrane helix</keyword>
<comment type="caution">
    <text evidence="4">The sequence shown here is derived from an EMBL/GenBank/DDBJ whole genome shotgun (WGS) entry which is preliminary data.</text>
</comment>
<evidence type="ECO:0000313" key="4">
    <source>
        <dbReference type="EMBL" id="KAK0476947.1"/>
    </source>
</evidence>
<dbReference type="SUPFAM" id="SSF48208">
    <property type="entry name" value="Six-hairpin glycosidases"/>
    <property type="match status" value="1"/>
</dbReference>
<feature type="chain" id="PRO_5041363436" description="Glycoside hydrolase family 76 protein" evidence="3">
    <location>
        <begin position="21"/>
        <end position="579"/>
    </location>
</feature>
<dbReference type="CDD" id="cd12087">
    <property type="entry name" value="TM_EGFR-like"/>
    <property type="match status" value="1"/>
</dbReference>
<reference evidence="4" key="1">
    <citation type="submission" date="2023-06" db="EMBL/GenBank/DDBJ databases">
        <authorList>
            <consortium name="Lawrence Berkeley National Laboratory"/>
            <person name="Ahrendt S."/>
            <person name="Sahu N."/>
            <person name="Indic B."/>
            <person name="Wong-Bajracharya J."/>
            <person name="Merenyi Z."/>
            <person name="Ke H.-M."/>
            <person name="Monk M."/>
            <person name="Kocsube S."/>
            <person name="Drula E."/>
            <person name="Lipzen A."/>
            <person name="Balint B."/>
            <person name="Henrissat B."/>
            <person name="Andreopoulos B."/>
            <person name="Martin F.M."/>
            <person name="Harder C.B."/>
            <person name="Rigling D."/>
            <person name="Ford K.L."/>
            <person name="Foster G.D."/>
            <person name="Pangilinan J."/>
            <person name="Papanicolaou A."/>
            <person name="Barry K."/>
            <person name="LaButti K."/>
            <person name="Viragh M."/>
            <person name="Koriabine M."/>
            <person name="Yan M."/>
            <person name="Riley R."/>
            <person name="Champramary S."/>
            <person name="Plett K.L."/>
            <person name="Tsai I.J."/>
            <person name="Slot J."/>
            <person name="Sipos G."/>
            <person name="Plett J."/>
            <person name="Nagy L.G."/>
            <person name="Grigoriev I.V."/>
        </authorList>
    </citation>
    <scope>NUCLEOTIDE SEQUENCE</scope>
    <source>
        <strain evidence="4">ICMP 16352</strain>
    </source>
</reference>
<evidence type="ECO:0000256" key="2">
    <source>
        <dbReference type="SAM" id="Phobius"/>
    </source>
</evidence>
<dbReference type="PANTHER" id="PTHR47791">
    <property type="entry name" value="MEIOTICALLY UP-REGULATED GENE 191 PROTEIN"/>
    <property type="match status" value="1"/>
</dbReference>
<keyword evidence="3" id="KW-0732">Signal</keyword>
<dbReference type="Proteomes" id="UP001175227">
    <property type="component" value="Unassembled WGS sequence"/>
</dbReference>
<dbReference type="EMBL" id="JAUEPR010000018">
    <property type="protein sequence ID" value="KAK0476947.1"/>
    <property type="molecule type" value="Genomic_DNA"/>
</dbReference>
<dbReference type="InterPro" id="IPR053169">
    <property type="entry name" value="MUG_Protein"/>
</dbReference>
<keyword evidence="2" id="KW-0812">Transmembrane</keyword>
<evidence type="ECO:0000256" key="1">
    <source>
        <dbReference type="SAM" id="MobiDB-lite"/>
    </source>
</evidence>
<evidence type="ECO:0000256" key="3">
    <source>
        <dbReference type="SAM" id="SignalP"/>
    </source>
</evidence>
<organism evidence="4 5">
    <name type="scientific">Armillaria novae-zelandiae</name>
    <dbReference type="NCBI Taxonomy" id="153914"/>
    <lineage>
        <taxon>Eukaryota</taxon>
        <taxon>Fungi</taxon>
        <taxon>Dikarya</taxon>
        <taxon>Basidiomycota</taxon>
        <taxon>Agaricomycotina</taxon>
        <taxon>Agaricomycetes</taxon>
        <taxon>Agaricomycetidae</taxon>
        <taxon>Agaricales</taxon>
        <taxon>Marasmiineae</taxon>
        <taxon>Physalacriaceae</taxon>
        <taxon>Armillaria</taxon>
    </lineage>
</organism>
<dbReference type="AlphaFoldDB" id="A0AA39P3M2"/>
<dbReference type="GO" id="GO:0005975">
    <property type="term" value="P:carbohydrate metabolic process"/>
    <property type="evidence" value="ECO:0007669"/>
    <property type="project" value="InterPro"/>
</dbReference>
<evidence type="ECO:0008006" key="6">
    <source>
        <dbReference type="Google" id="ProtNLM"/>
    </source>
</evidence>
<keyword evidence="2" id="KW-0472">Membrane</keyword>
<sequence>MRPFILAWMLLVPLLRSGGAQDLPTPTSWKNPNITSSRDDRISIASAAIDEAVSMLQPDGQFKDSTFDIPGRLYAQMAEFDRLTNQTTYKQTLKQYFVLAESISPEFSTTYNYGYAAARAYAAYRDPDFIALAVTSWTTARQCTISKEQAVSGIIHCKKSKIAPSCQGTLLTGGTYFSTDPTDAYLFSMASGFFLAVSALLAEATSNQTYLDAAIESVEFIQSHLLNPSNTVMAFLSSNISQHCTTDITASLDNTGTFVEGLATLADITRNTSTEALLHSIMTTAITNPSWQELDGIVRGTTDGGHYILRALGAFYERNTTSSSLREYIKEYIGIQYNAVVQKATLDGSNIYGLPWTGPPRTVFSSSNQTLALSALLSGIQLLDNQSSSKISDGPTSLNGITTSSRPPARATTSSPLTQKHNPMGAIVGGVLGGLAVLGVATACVLLYHRQHRQRNHAPPVNESSSQILTPFMATRIQADISREPDFNQGKIARYPAFASRGESSTPPGADADARRADGQVLTVLNAALSPQNPIDNQRREELPTDELLRMLIQRRLLRNRWDGEHEGPPPEYREGSTM</sequence>
<accession>A0AA39P3M2</accession>
<feature type="signal peptide" evidence="3">
    <location>
        <begin position="1"/>
        <end position="20"/>
    </location>
</feature>
<evidence type="ECO:0000313" key="5">
    <source>
        <dbReference type="Proteomes" id="UP001175227"/>
    </source>
</evidence>
<dbReference type="PANTHER" id="PTHR47791:SF3">
    <property type="entry name" value="MEIOTICALLY UP-REGULATED GENE 191 PROTEIN"/>
    <property type="match status" value="1"/>
</dbReference>
<feature type="region of interest" description="Disordered" evidence="1">
    <location>
        <begin position="388"/>
        <end position="420"/>
    </location>
</feature>
<dbReference type="Pfam" id="PF03663">
    <property type="entry name" value="Glyco_hydro_76"/>
    <property type="match status" value="1"/>
</dbReference>
<keyword evidence="5" id="KW-1185">Reference proteome</keyword>
<dbReference type="InterPro" id="IPR005198">
    <property type="entry name" value="Glyco_hydro_76"/>
</dbReference>
<proteinExistence type="predicted"/>
<name>A0AA39P3M2_9AGAR</name>
<dbReference type="Gene3D" id="1.50.10.20">
    <property type="match status" value="1"/>
</dbReference>
<gene>
    <name evidence="4" type="ORF">IW261DRAFT_1635377</name>
</gene>
<protein>
    <recommendedName>
        <fullName evidence="6">Glycoside hydrolase family 76 protein</fullName>
    </recommendedName>
</protein>
<feature type="transmembrane region" description="Helical" evidence="2">
    <location>
        <begin position="424"/>
        <end position="448"/>
    </location>
</feature>
<dbReference type="InterPro" id="IPR008928">
    <property type="entry name" value="6-hairpin_glycosidase_sf"/>
</dbReference>